<feature type="non-terminal residue" evidence="1">
    <location>
        <position position="619"/>
    </location>
</feature>
<keyword evidence="2" id="KW-1185">Reference proteome</keyword>
<dbReference type="SUPFAM" id="SSF53098">
    <property type="entry name" value="Ribonuclease H-like"/>
    <property type="match status" value="1"/>
</dbReference>
<protein>
    <recommendedName>
        <fullName evidence="3">BED-type domain-containing protein</fullName>
    </recommendedName>
</protein>
<organism evidence="1 2">
    <name type="scientific">Aphis craccivora</name>
    <name type="common">Cowpea aphid</name>
    <dbReference type="NCBI Taxonomy" id="307492"/>
    <lineage>
        <taxon>Eukaryota</taxon>
        <taxon>Metazoa</taxon>
        <taxon>Ecdysozoa</taxon>
        <taxon>Arthropoda</taxon>
        <taxon>Hexapoda</taxon>
        <taxon>Insecta</taxon>
        <taxon>Pterygota</taxon>
        <taxon>Neoptera</taxon>
        <taxon>Paraneoptera</taxon>
        <taxon>Hemiptera</taxon>
        <taxon>Sternorrhyncha</taxon>
        <taxon>Aphidomorpha</taxon>
        <taxon>Aphidoidea</taxon>
        <taxon>Aphididae</taxon>
        <taxon>Aphidini</taxon>
        <taxon>Aphis</taxon>
        <taxon>Aphis</taxon>
    </lineage>
</organism>
<dbReference type="InterPro" id="IPR012337">
    <property type="entry name" value="RNaseH-like_sf"/>
</dbReference>
<evidence type="ECO:0000313" key="1">
    <source>
        <dbReference type="EMBL" id="KAF0705093.1"/>
    </source>
</evidence>
<name>A0A6G0VQ14_APHCR</name>
<evidence type="ECO:0008006" key="3">
    <source>
        <dbReference type="Google" id="ProtNLM"/>
    </source>
</evidence>
<gene>
    <name evidence="1" type="ORF">FWK35_00036278</name>
</gene>
<dbReference type="Proteomes" id="UP000478052">
    <property type="component" value="Unassembled WGS sequence"/>
</dbReference>
<evidence type="ECO:0000313" key="2">
    <source>
        <dbReference type="Proteomes" id="UP000478052"/>
    </source>
</evidence>
<dbReference type="AlphaFoldDB" id="A0A6G0VQ14"/>
<sequence>MSDNNDTVDIDDHTGVESDLFRGYSKYFHLKSKKVNSNNSVNLYFECLLCKPSSKLYSASKTSLTNLKRHIEKIHKYKFKTFLADIEEAKIKNSDHIINSKKRSIDDSSTSQPQLKQVHIDRYGSGKTAPITQKILDNAIVKFVVDEIQPLQIVDKPSFIELVRLGLPKDIKIMCKKTLSIKIEQSVLDMKNDLIEKLSKVSYVATTADAWSNGKRSYLSTTVHWIDPKTLSRCNRSLACTRLKGPHTYDVLAQLLFNTYVSFKIQNKVMRTTTDNGRNFVKAFNVFGVDINDTDVCSDETDDSDTEFIELFDILSTSNTYMNDDDFNNIHLPPHFRCASHTLDLVVSKDIETYFNDKKHTNKLDNHFLKLKKLYRKVLAKCQKVWNKQNQSTGVAEFIKEQFNFYLKTPVETRWNAKFDSLQQINNILKNSQGLIKMNKIMDQCELGRLDSNEVQLINEYCEVMEPIASTLDFLQGEKGMYMRFFLPTIHALDKKLDQLGKKKFIIITPLLEALHKCFKKRFDTVWMEKSLVIAACLHPYFKLNWLEGDNKSIAEVWLKSIIECLSHQPDSEIEVESNYDNFVNNFFCLPTNHLANSISTDQLQLYLNSNDKELQSLI</sequence>
<dbReference type="PANTHER" id="PTHR47501">
    <property type="entry name" value="TRANSPOSASE-RELATED"/>
    <property type="match status" value="1"/>
</dbReference>
<dbReference type="EMBL" id="VUJU01013359">
    <property type="protein sequence ID" value="KAF0705093.1"/>
    <property type="molecule type" value="Genomic_DNA"/>
</dbReference>
<reference evidence="1 2" key="1">
    <citation type="submission" date="2019-08" db="EMBL/GenBank/DDBJ databases">
        <title>Whole genome of Aphis craccivora.</title>
        <authorList>
            <person name="Voronova N.V."/>
            <person name="Shulinski R.S."/>
            <person name="Bandarenka Y.V."/>
            <person name="Zhorov D.G."/>
            <person name="Warner D."/>
        </authorList>
    </citation>
    <scope>NUCLEOTIDE SEQUENCE [LARGE SCALE GENOMIC DNA]</scope>
    <source>
        <strain evidence="1">180601</strain>
        <tissue evidence="1">Whole Body</tissue>
    </source>
</reference>
<dbReference type="PANTHER" id="PTHR47501:SF5">
    <property type="entry name" value="HAT C-TERMINAL DIMERISATION DOMAIN-CONTAINING PROTEIN"/>
    <property type="match status" value="1"/>
</dbReference>
<dbReference type="OrthoDB" id="6600938at2759"/>
<accession>A0A6G0VQ14</accession>
<proteinExistence type="predicted"/>
<comment type="caution">
    <text evidence="1">The sequence shown here is derived from an EMBL/GenBank/DDBJ whole genome shotgun (WGS) entry which is preliminary data.</text>
</comment>